<reference evidence="2" key="2">
    <citation type="submission" date="2016-05" db="EMBL/GenBank/DDBJ databases">
        <title>Comparative analysis highlights variable genome content of wheat rusts and divergence of the mating loci.</title>
        <authorList>
            <person name="Cuomo C.A."/>
            <person name="Bakkeren G."/>
            <person name="Szabo L."/>
            <person name="Khalil H."/>
            <person name="Joly D."/>
            <person name="Goldberg J."/>
            <person name="Young S."/>
            <person name="Zeng Q."/>
            <person name="Fellers J."/>
        </authorList>
    </citation>
    <scope>NUCLEOTIDE SEQUENCE [LARGE SCALE GENOMIC DNA]</scope>
    <source>
        <strain evidence="2">1-1 BBBD Race 1</strain>
    </source>
</reference>
<protein>
    <submittedName>
        <fullName evidence="2 3">Uncharacterized protein</fullName>
    </submittedName>
</protein>
<dbReference type="Proteomes" id="UP000005240">
    <property type="component" value="Unassembled WGS sequence"/>
</dbReference>
<organism evidence="2">
    <name type="scientific">Puccinia triticina (isolate 1-1 / race 1 (BBBD))</name>
    <name type="common">Brown leaf rust fungus</name>
    <dbReference type="NCBI Taxonomy" id="630390"/>
    <lineage>
        <taxon>Eukaryota</taxon>
        <taxon>Fungi</taxon>
        <taxon>Dikarya</taxon>
        <taxon>Basidiomycota</taxon>
        <taxon>Pucciniomycotina</taxon>
        <taxon>Pucciniomycetes</taxon>
        <taxon>Pucciniales</taxon>
        <taxon>Pucciniaceae</taxon>
        <taxon>Puccinia</taxon>
    </lineage>
</organism>
<reference evidence="3 4" key="3">
    <citation type="journal article" date="2017" name="G3 (Bethesda)">
        <title>Comparative analysis highlights variable genome content of wheat rusts and divergence of the mating loci.</title>
        <authorList>
            <person name="Cuomo C.A."/>
            <person name="Bakkeren G."/>
            <person name="Khalil H.B."/>
            <person name="Panwar V."/>
            <person name="Joly D."/>
            <person name="Linning R."/>
            <person name="Sakthikumar S."/>
            <person name="Song X."/>
            <person name="Adiconis X."/>
            <person name="Fan L."/>
            <person name="Goldberg J.M."/>
            <person name="Levin J.Z."/>
            <person name="Young S."/>
            <person name="Zeng Q."/>
            <person name="Anikster Y."/>
            <person name="Bruce M."/>
            <person name="Wang M."/>
            <person name="Yin C."/>
            <person name="McCallum B."/>
            <person name="Szabo L.J."/>
            <person name="Hulbert S."/>
            <person name="Chen X."/>
            <person name="Fellers J.P."/>
        </authorList>
    </citation>
    <scope>NUCLEOTIDE SEQUENCE</scope>
    <source>
        <strain evidence="4">Isolate 1-1 / race 1 (BBBD)</strain>
        <strain evidence="3">isolate 1-1 / race 1 (BBBD)</strain>
    </source>
</reference>
<dbReference type="VEuPathDB" id="FungiDB:PTTG_25175"/>
<evidence type="ECO:0000313" key="3">
    <source>
        <dbReference type="EnsemblFungi" id="PTTG_25175-t43_1-p1"/>
    </source>
</evidence>
<feature type="chain" id="PRO_5008110672" evidence="1">
    <location>
        <begin position="26"/>
        <end position="165"/>
    </location>
</feature>
<reference evidence="3" key="4">
    <citation type="submission" date="2025-05" db="UniProtKB">
        <authorList>
            <consortium name="EnsemblFungi"/>
        </authorList>
    </citation>
    <scope>IDENTIFICATION</scope>
    <source>
        <strain evidence="3">isolate 1-1 / race 1 (BBBD)</strain>
    </source>
</reference>
<gene>
    <name evidence="2" type="ORF">PTTG_25175</name>
</gene>
<feature type="signal peptide" evidence="1">
    <location>
        <begin position="1"/>
        <end position="25"/>
    </location>
</feature>
<sequence length="165" mass="18544">MNDAFRLCFLVTNLALLSYLKFTIGTHPALCRTEPIPPTNSDSELHDLRSPLNFHESRGRLLSQKSKAEPDISFEDKIDLNQPGKGFHAQCGQEYYLSFPVSMVWLKLVLAVHTFVTHACVLDHSGSREDFLRNPGDRPRVEAMRAIVPVRVKLENGWGGGNKKA</sequence>
<keyword evidence="1" id="KW-0732">Signal</keyword>
<evidence type="ECO:0000256" key="1">
    <source>
        <dbReference type="SAM" id="SignalP"/>
    </source>
</evidence>
<name>A0A180H539_PUCT1</name>
<reference evidence="2" key="1">
    <citation type="submission" date="2009-11" db="EMBL/GenBank/DDBJ databases">
        <authorList>
            <consortium name="The Broad Institute Genome Sequencing Platform"/>
            <person name="Ward D."/>
            <person name="Feldgarden M."/>
            <person name="Earl A."/>
            <person name="Young S.K."/>
            <person name="Zeng Q."/>
            <person name="Koehrsen M."/>
            <person name="Alvarado L."/>
            <person name="Berlin A."/>
            <person name="Bochicchio J."/>
            <person name="Borenstein D."/>
            <person name="Chapman S.B."/>
            <person name="Chen Z."/>
            <person name="Engels R."/>
            <person name="Freedman E."/>
            <person name="Gellesch M."/>
            <person name="Goldberg J."/>
            <person name="Griggs A."/>
            <person name="Gujja S."/>
            <person name="Heilman E."/>
            <person name="Heiman D."/>
            <person name="Hepburn T."/>
            <person name="Howarth C."/>
            <person name="Jen D."/>
            <person name="Larson L."/>
            <person name="Lewis B."/>
            <person name="Mehta T."/>
            <person name="Park D."/>
            <person name="Pearson M."/>
            <person name="Roberts A."/>
            <person name="Saif S."/>
            <person name="Shea T."/>
            <person name="Shenoy N."/>
            <person name="Sisk P."/>
            <person name="Stolte C."/>
            <person name="Sykes S."/>
            <person name="Thomson T."/>
            <person name="Walk T."/>
            <person name="White J."/>
            <person name="Yandava C."/>
            <person name="Izard J."/>
            <person name="Baranova O.V."/>
            <person name="Blanton J.M."/>
            <person name="Tanner A.C."/>
            <person name="Dewhirst F.E."/>
            <person name="Haas B."/>
            <person name="Nusbaum C."/>
            <person name="Birren B."/>
        </authorList>
    </citation>
    <scope>NUCLEOTIDE SEQUENCE [LARGE SCALE GENOMIC DNA]</scope>
    <source>
        <strain evidence="2">1-1 BBBD Race 1</strain>
    </source>
</reference>
<dbReference type="EnsemblFungi" id="PTTG_25175-t43_1">
    <property type="protein sequence ID" value="PTTG_25175-t43_1-p1"/>
    <property type="gene ID" value="PTTG_25175"/>
</dbReference>
<dbReference type="AlphaFoldDB" id="A0A180H539"/>
<keyword evidence="4" id="KW-1185">Reference proteome</keyword>
<evidence type="ECO:0000313" key="4">
    <source>
        <dbReference type="Proteomes" id="UP000005240"/>
    </source>
</evidence>
<accession>A0A180H539</accession>
<proteinExistence type="predicted"/>
<evidence type="ECO:0000313" key="2">
    <source>
        <dbReference type="EMBL" id="OAW00137.1"/>
    </source>
</evidence>
<dbReference type="EMBL" id="ADAS02000001">
    <property type="protein sequence ID" value="OAW00137.1"/>
    <property type="molecule type" value="Genomic_DNA"/>
</dbReference>